<dbReference type="InterPro" id="IPR016024">
    <property type="entry name" value="ARM-type_fold"/>
</dbReference>
<dbReference type="Gene3D" id="1.25.10.10">
    <property type="entry name" value="Leucine-rich Repeat Variant"/>
    <property type="match status" value="1"/>
</dbReference>
<evidence type="ECO:0000313" key="8">
    <source>
        <dbReference type="EMBL" id="ATG70968.1"/>
    </source>
</evidence>
<evidence type="ECO:0000256" key="6">
    <source>
        <dbReference type="PROSITE-ProRule" id="PRU00259"/>
    </source>
</evidence>
<protein>
    <recommendedName>
        <fullName evidence="5">Importin subunit alpha</fullName>
    </recommendedName>
</protein>
<dbReference type="GO" id="GO:0061608">
    <property type="term" value="F:nuclear import signal receptor activity"/>
    <property type="evidence" value="ECO:0007669"/>
    <property type="project" value="InterPro"/>
</dbReference>
<evidence type="ECO:0000256" key="5">
    <source>
        <dbReference type="PIRNR" id="PIRNR005673"/>
    </source>
</evidence>
<keyword evidence="2 5" id="KW-0813">Transport</keyword>
<evidence type="ECO:0000256" key="4">
    <source>
        <dbReference type="ARBA" id="ARBA00022927"/>
    </source>
</evidence>
<evidence type="ECO:0000256" key="1">
    <source>
        <dbReference type="ARBA" id="ARBA00010394"/>
    </source>
</evidence>
<feature type="repeat" description="ARM" evidence="6">
    <location>
        <begin position="213"/>
        <end position="240"/>
    </location>
</feature>
<evidence type="ECO:0000256" key="2">
    <source>
        <dbReference type="ARBA" id="ARBA00022448"/>
    </source>
</evidence>
<dbReference type="InterPro" id="IPR000225">
    <property type="entry name" value="Armadillo"/>
</dbReference>
<name>A0A3Q8BQ58_9CONI</name>
<evidence type="ECO:0000256" key="7">
    <source>
        <dbReference type="SAM" id="MobiDB-lite"/>
    </source>
</evidence>
<keyword evidence="3" id="KW-0677">Repeat</keyword>
<comment type="similarity">
    <text evidence="1 5">Belongs to the importin alpha family.</text>
</comment>
<keyword evidence="4 5" id="KW-0653">Protein transport</keyword>
<dbReference type="PROSITE" id="PS50176">
    <property type="entry name" value="ARM_REPEAT"/>
    <property type="match status" value="1"/>
</dbReference>
<dbReference type="GO" id="GO:0005737">
    <property type="term" value="C:cytoplasm"/>
    <property type="evidence" value="ECO:0007669"/>
    <property type="project" value="InterPro"/>
</dbReference>
<organism evidence="8">
    <name type="scientific">Juniperus phoenicea</name>
    <name type="common">Phoenician juniper</name>
    <dbReference type="NCBI Taxonomy" id="61308"/>
    <lineage>
        <taxon>Eukaryota</taxon>
        <taxon>Viridiplantae</taxon>
        <taxon>Streptophyta</taxon>
        <taxon>Embryophyta</taxon>
        <taxon>Tracheophyta</taxon>
        <taxon>Spermatophyta</taxon>
        <taxon>Pinopsida</taxon>
        <taxon>Pinidae</taxon>
        <taxon>Conifers II</taxon>
        <taxon>Cupressales</taxon>
        <taxon>Cupressaceae</taxon>
        <taxon>Juniperus</taxon>
    </lineage>
</organism>
<dbReference type="PANTHER" id="PTHR23316">
    <property type="entry name" value="IMPORTIN ALPHA"/>
    <property type="match status" value="1"/>
</dbReference>
<dbReference type="Pfam" id="PF00514">
    <property type="entry name" value="Arm"/>
    <property type="match status" value="4"/>
</dbReference>
<sequence length="524" mass="56734">MSHMAEESGSPGQRRDSIKTTVGNMAGQRRRQQAVSVGKERRDAVVRAKRLCRVDYNDEDGNMVDTDVAMDDDKASLEDQIVHIVEELKSAVSFTGKGSFQKKMEVLRRLRRLLSQTSMPPVEIAVQAGVVPILVHCLSFGSANEQLLEAAWCLTNIATGDVDQTRALLPALPLLIAHLGEKSSIPVAEQCAWALGNVAGEGEEFRDILLAQGALPPLARLLLSNKGSTSRTAAWALSNLIKGPKPKAAAELIKMSGIPEAIVQHMQKGDEELATEVAWVVVYLTALSEMNSGLLIEAGLLPPLVGRLASSDQLSLLTPVLRSIGNLVAGDNRKTDAVLAAGNDIPGSVIGAMIRCLESQHRTLKKEAAWALSNIAAGTLVHKQLIFSSGAVSSLLHLLVTATFDIRKEVAYVLGNLCVSTVEETGESMTILEHLTVLVNRRCLPGFINLIKSPDIEAAKLGLQSLELVMRSLPNDQGPKLVENEDGIAAMELFQFHENEEIRNMANGLVDKYFGENYGIEEEY</sequence>
<dbReference type="SMART" id="SM00185">
    <property type="entry name" value="ARM"/>
    <property type="match status" value="7"/>
</dbReference>
<dbReference type="SUPFAM" id="SSF48371">
    <property type="entry name" value="ARM repeat"/>
    <property type="match status" value="1"/>
</dbReference>
<dbReference type="InterPro" id="IPR024931">
    <property type="entry name" value="Importin_alpha"/>
</dbReference>
<dbReference type="FunFam" id="1.25.10.10:FF:000222">
    <property type="entry name" value="Importin subunit alpha"/>
    <property type="match status" value="1"/>
</dbReference>
<dbReference type="InterPro" id="IPR011989">
    <property type="entry name" value="ARM-like"/>
</dbReference>
<dbReference type="PIRSF" id="PIRSF005673">
    <property type="entry name" value="Importin_alpha"/>
    <property type="match status" value="1"/>
</dbReference>
<accession>A0A3Q8BQ58</accession>
<proteinExistence type="evidence at transcript level"/>
<feature type="region of interest" description="Disordered" evidence="7">
    <location>
        <begin position="1"/>
        <end position="39"/>
    </location>
</feature>
<dbReference type="EMBL" id="KY367700">
    <property type="protein sequence ID" value="ATG70968.1"/>
    <property type="molecule type" value="mRNA"/>
</dbReference>
<dbReference type="GO" id="GO:0006606">
    <property type="term" value="P:protein import into nucleus"/>
    <property type="evidence" value="ECO:0007669"/>
    <property type="project" value="InterPro"/>
</dbReference>
<reference evidence="8" key="1">
    <citation type="submission" date="2016-12" db="EMBL/GenBank/DDBJ databases">
        <title>Cupressaceae transcriptome phylogeny.</title>
        <authorList>
            <person name="Mao K."/>
            <person name="Ruhsam M."/>
        </authorList>
    </citation>
    <scope>NUCLEOTIDE SEQUENCE</scope>
</reference>
<evidence type="ECO:0000256" key="3">
    <source>
        <dbReference type="ARBA" id="ARBA00022737"/>
    </source>
</evidence>
<dbReference type="AlphaFoldDB" id="A0A3Q8BQ58"/>